<name>A0A1Y1HUV4_KLENI</name>
<dbReference type="GO" id="GO:0008168">
    <property type="term" value="F:methyltransferase activity"/>
    <property type="evidence" value="ECO:0007669"/>
    <property type="project" value="InterPro"/>
</dbReference>
<evidence type="ECO:0000256" key="1">
    <source>
        <dbReference type="SAM" id="MobiDB-lite"/>
    </source>
</evidence>
<dbReference type="InterPro" id="IPR002877">
    <property type="entry name" value="RNA_MeTrfase_FtsJ_dom"/>
</dbReference>
<feature type="domain" description="Ribosomal RNA methyltransferase FtsJ" evidence="2">
    <location>
        <begin position="367"/>
        <end position="460"/>
    </location>
</feature>
<sequence length="534" mass="58200">MDVILQMHNQSYAHRVCLLAQNPRVSILPGGKFGESAEELGPKKSMHHGPNLVLLRNCTASKAEIIAHIHTTFLRRYVARIYWCHHTAMTKEAAAAQVAEDLCQLMKAPTAGTHSTGLTLRANGESQGKQFGDSDCETASRGVNGPVSESKSSVGKIEGTVAKLANSFGKDACSLSNTETESESRGNSLPALDGTSQNGESNVDTEQLRSDRHENGMATSERDVKLEGNEPESESRGEKVDGMGEESRSQYRNQNGNGEAVSDLETGHVEGGPPKVRLRTQACPKALETFFTDSIPDVEVGMARFTHVLGVAEVHAPSFGNSATKRWMYYYGISPAEDVYFQRDLRGGEGSEGRGTGDLQCLHEGSVSKAVCKMEEILEAVGWPLGRDTTVIDLGAAPGAWTAYLAGHVARVAAVDPAEMGADAMLENVTHIRKAALDAKDDLATWQRDQLSDLLVCDINKHPKEVLKWSEPLFPFLRPGGLFIMTLKFFGKARDKTEALKLLSPSLDKHFVDMDCIWLLANTVHERTLVARKR</sequence>
<dbReference type="Pfam" id="PF01728">
    <property type="entry name" value="FtsJ"/>
    <property type="match status" value="1"/>
</dbReference>
<dbReference type="OrthoDB" id="20105at2759"/>
<gene>
    <name evidence="3" type="ORF">KFL_000510170</name>
</gene>
<dbReference type="PANTHER" id="PTHR37524:SF2">
    <property type="entry name" value="RIBOSOMAL RNA METHYLTRANSFERASE FTSJ DOMAIN-CONTAINING PROTEIN"/>
    <property type="match status" value="1"/>
</dbReference>
<feature type="compositionally biased region" description="Basic and acidic residues" evidence="1">
    <location>
        <begin position="206"/>
        <end position="249"/>
    </location>
</feature>
<evidence type="ECO:0000313" key="4">
    <source>
        <dbReference type="Proteomes" id="UP000054558"/>
    </source>
</evidence>
<keyword evidence="4" id="KW-1185">Reference proteome</keyword>
<feature type="region of interest" description="Disordered" evidence="1">
    <location>
        <begin position="114"/>
        <end position="155"/>
    </location>
</feature>
<feature type="region of interest" description="Disordered" evidence="1">
    <location>
        <begin position="172"/>
        <end position="276"/>
    </location>
</feature>
<dbReference type="AlphaFoldDB" id="A0A1Y1HUV4"/>
<feature type="compositionally biased region" description="Polar residues" evidence="1">
    <location>
        <begin position="194"/>
        <end position="205"/>
    </location>
</feature>
<organism evidence="3 4">
    <name type="scientific">Klebsormidium nitens</name>
    <name type="common">Green alga</name>
    <name type="synonym">Ulothrix nitens</name>
    <dbReference type="NCBI Taxonomy" id="105231"/>
    <lineage>
        <taxon>Eukaryota</taxon>
        <taxon>Viridiplantae</taxon>
        <taxon>Streptophyta</taxon>
        <taxon>Klebsormidiophyceae</taxon>
        <taxon>Klebsormidiales</taxon>
        <taxon>Klebsormidiaceae</taxon>
        <taxon>Klebsormidium</taxon>
    </lineage>
</organism>
<accession>A0A1Y1HUV4</accession>
<dbReference type="Proteomes" id="UP000054558">
    <property type="component" value="Unassembled WGS sequence"/>
</dbReference>
<feature type="compositionally biased region" description="Polar residues" evidence="1">
    <location>
        <begin position="114"/>
        <end position="129"/>
    </location>
</feature>
<dbReference type="OMA" id="MEMESIW"/>
<dbReference type="GO" id="GO:0032259">
    <property type="term" value="P:methylation"/>
    <property type="evidence" value="ECO:0007669"/>
    <property type="project" value="InterPro"/>
</dbReference>
<evidence type="ECO:0000259" key="2">
    <source>
        <dbReference type="Pfam" id="PF01728"/>
    </source>
</evidence>
<dbReference type="Gene3D" id="3.40.50.150">
    <property type="entry name" value="Vaccinia Virus protein VP39"/>
    <property type="match status" value="1"/>
</dbReference>
<dbReference type="InterPro" id="IPR029063">
    <property type="entry name" value="SAM-dependent_MTases_sf"/>
</dbReference>
<proteinExistence type="predicted"/>
<evidence type="ECO:0000313" key="3">
    <source>
        <dbReference type="EMBL" id="GAQ80316.1"/>
    </source>
</evidence>
<protein>
    <recommendedName>
        <fullName evidence="2">Ribosomal RNA methyltransferase FtsJ domain-containing protein</fullName>
    </recommendedName>
</protein>
<dbReference type="PANTHER" id="PTHR37524">
    <property type="entry name" value="RIBOSOMAL RNA LARGE SUBUNIT METHYLTRANSFERASE M"/>
    <property type="match status" value="1"/>
</dbReference>
<reference evidence="3 4" key="1">
    <citation type="journal article" date="2014" name="Nat. Commun.">
        <title>Klebsormidium flaccidum genome reveals primary factors for plant terrestrial adaptation.</title>
        <authorList>
            <person name="Hori K."/>
            <person name="Maruyama F."/>
            <person name="Fujisawa T."/>
            <person name="Togashi T."/>
            <person name="Yamamoto N."/>
            <person name="Seo M."/>
            <person name="Sato S."/>
            <person name="Yamada T."/>
            <person name="Mori H."/>
            <person name="Tajima N."/>
            <person name="Moriyama T."/>
            <person name="Ikeuchi M."/>
            <person name="Watanabe M."/>
            <person name="Wada H."/>
            <person name="Kobayashi K."/>
            <person name="Saito M."/>
            <person name="Masuda T."/>
            <person name="Sasaki-Sekimoto Y."/>
            <person name="Mashiguchi K."/>
            <person name="Awai K."/>
            <person name="Shimojima M."/>
            <person name="Masuda S."/>
            <person name="Iwai M."/>
            <person name="Nobusawa T."/>
            <person name="Narise T."/>
            <person name="Kondo S."/>
            <person name="Saito H."/>
            <person name="Sato R."/>
            <person name="Murakawa M."/>
            <person name="Ihara Y."/>
            <person name="Oshima-Yamada Y."/>
            <person name="Ohtaka K."/>
            <person name="Satoh M."/>
            <person name="Sonobe K."/>
            <person name="Ishii M."/>
            <person name="Ohtani R."/>
            <person name="Kanamori-Sato M."/>
            <person name="Honoki R."/>
            <person name="Miyazaki D."/>
            <person name="Mochizuki H."/>
            <person name="Umetsu J."/>
            <person name="Higashi K."/>
            <person name="Shibata D."/>
            <person name="Kamiya Y."/>
            <person name="Sato N."/>
            <person name="Nakamura Y."/>
            <person name="Tabata S."/>
            <person name="Ida S."/>
            <person name="Kurokawa K."/>
            <person name="Ohta H."/>
        </authorList>
    </citation>
    <scope>NUCLEOTIDE SEQUENCE [LARGE SCALE GENOMIC DNA]</scope>
    <source>
        <strain evidence="3 4">NIES-2285</strain>
    </source>
</reference>
<dbReference type="SUPFAM" id="SSF53335">
    <property type="entry name" value="S-adenosyl-L-methionine-dependent methyltransferases"/>
    <property type="match status" value="1"/>
</dbReference>
<dbReference type="EMBL" id="DF237000">
    <property type="protein sequence ID" value="GAQ80316.1"/>
    <property type="molecule type" value="Genomic_DNA"/>
</dbReference>